<proteinExistence type="predicted"/>
<gene>
    <name evidence="2" type="ORF">HK100_000189</name>
</gene>
<protein>
    <submittedName>
        <fullName evidence="2">Uncharacterized protein</fullName>
    </submittedName>
</protein>
<organism evidence="2 3">
    <name type="scientific">Physocladia obscura</name>
    <dbReference type="NCBI Taxonomy" id="109957"/>
    <lineage>
        <taxon>Eukaryota</taxon>
        <taxon>Fungi</taxon>
        <taxon>Fungi incertae sedis</taxon>
        <taxon>Chytridiomycota</taxon>
        <taxon>Chytridiomycota incertae sedis</taxon>
        <taxon>Chytridiomycetes</taxon>
        <taxon>Chytridiales</taxon>
        <taxon>Chytriomycetaceae</taxon>
        <taxon>Physocladia</taxon>
    </lineage>
</organism>
<dbReference type="AlphaFoldDB" id="A0AAD5T1J2"/>
<keyword evidence="3" id="KW-1185">Reference proteome</keyword>
<keyword evidence="1" id="KW-0732">Signal</keyword>
<comment type="caution">
    <text evidence="2">The sequence shown here is derived from an EMBL/GenBank/DDBJ whole genome shotgun (WGS) entry which is preliminary data.</text>
</comment>
<reference evidence="2" key="1">
    <citation type="submission" date="2020-05" db="EMBL/GenBank/DDBJ databases">
        <title>Phylogenomic resolution of chytrid fungi.</title>
        <authorList>
            <person name="Stajich J.E."/>
            <person name="Amses K."/>
            <person name="Simmons R."/>
            <person name="Seto K."/>
            <person name="Myers J."/>
            <person name="Bonds A."/>
            <person name="Quandt C.A."/>
            <person name="Barry K."/>
            <person name="Liu P."/>
            <person name="Grigoriev I."/>
            <person name="Longcore J.E."/>
            <person name="James T.Y."/>
        </authorList>
    </citation>
    <scope>NUCLEOTIDE SEQUENCE</scope>
    <source>
        <strain evidence="2">JEL0513</strain>
    </source>
</reference>
<evidence type="ECO:0000256" key="1">
    <source>
        <dbReference type="SAM" id="SignalP"/>
    </source>
</evidence>
<evidence type="ECO:0000313" key="2">
    <source>
        <dbReference type="EMBL" id="KAJ3119690.1"/>
    </source>
</evidence>
<dbReference type="EMBL" id="JADGJH010001032">
    <property type="protein sequence ID" value="KAJ3119690.1"/>
    <property type="molecule type" value="Genomic_DNA"/>
</dbReference>
<evidence type="ECO:0000313" key="3">
    <source>
        <dbReference type="Proteomes" id="UP001211907"/>
    </source>
</evidence>
<feature type="chain" id="PRO_5042013653" evidence="1">
    <location>
        <begin position="18"/>
        <end position="208"/>
    </location>
</feature>
<feature type="signal peptide" evidence="1">
    <location>
        <begin position="1"/>
        <end position="17"/>
    </location>
</feature>
<accession>A0AAD5T1J2</accession>
<sequence>MFLTQFFLVPFASVVYAQSSSATSSAATAAVTAAVSTTSASSSLSGTNVCTTTAGGSIQIITPLNGTIESSSSNMTITWNLLGSDTTFNAASISFGDATNPNSATPISNSYIVKNVKVTAGTASGPIPSSLSANIPYGVRSEYLDGTTWRYCFSPSFYVTSSSSSSSSGSSGSSGLTTTITSTVTINKSSAEKVFAAVSVLVSVIAFV</sequence>
<name>A0AAD5T1J2_9FUNG</name>
<dbReference type="Proteomes" id="UP001211907">
    <property type="component" value="Unassembled WGS sequence"/>
</dbReference>